<feature type="domain" description="ZP" evidence="2">
    <location>
        <begin position="63"/>
        <end position="301"/>
    </location>
</feature>
<dbReference type="OrthoDB" id="6432511at2759"/>
<dbReference type="PANTHER" id="PTHR46560:SF6">
    <property type="entry name" value="ZYE"/>
    <property type="match status" value="1"/>
</dbReference>
<dbReference type="Gene3D" id="2.60.40.4100">
    <property type="entry name" value="Zona pellucida, ZP-C domain"/>
    <property type="match status" value="1"/>
</dbReference>
<comment type="caution">
    <text evidence="3">The sequence shown here is derived from an EMBL/GenBank/DDBJ whole genome shotgun (WGS) entry which is preliminary data.</text>
</comment>
<name>A0A8K0NWT0_LADFU</name>
<evidence type="ECO:0000313" key="3">
    <source>
        <dbReference type="EMBL" id="KAG8224841.1"/>
    </source>
</evidence>
<dbReference type="EMBL" id="KZ308212">
    <property type="protein sequence ID" value="KAG8224841.1"/>
    <property type="molecule type" value="Genomic_DNA"/>
</dbReference>
<evidence type="ECO:0000256" key="1">
    <source>
        <dbReference type="ARBA" id="ARBA00023157"/>
    </source>
</evidence>
<accession>A0A8K0NWT0</accession>
<keyword evidence="1" id="KW-1015">Disulfide bond</keyword>
<dbReference type="InterPro" id="IPR001507">
    <property type="entry name" value="ZP_dom"/>
</dbReference>
<organism evidence="3 4">
    <name type="scientific">Ladona fulva</name>
    <name type="common">Scarce chaser dragonfly</name>
    <name type="synonym">Libellula fulva</name>
    <dbReference type="NCBI Taxonomy" id="123851"/>
    <lineage>
        <taxon>Eukaryota</taxon>
        <taxon>Metazoa</taxon>
        <taxon>Ecdysozoa</taxon>
        <taxon>Arthropoda</taxon>
        <taxon>Hexapoda</taxon>
        <taxon>Insecta</taxon>
        <taxon>Pterygota</taxon>
        <taxon>Palaeoptera</taxon>
        <taxon>Odonata</taxon>
        <taxon>Epiprocta</taxon>
        <taxon>Anisoptera</taxon>
        <taxon>Libelluloidea</taxon>
        <taxon>Libellulidae</taxon>
        <taxon>Ladona</taxon>
    </lineage>
</organism>
<reference evidence="3" key="2">
    <citation type="submission" date="2017-10" db="EMBL/GenBank/DDBJ databases">
        <title>Ladona fulva Genome sequencing and assembly.</title>
        <authorList>
            <person name="Murali S."/>
            <person name="Richards S."/>
            <person name="Bandaranaike D."/>
            <person name="Bellair M."/>
            <person name="Blankenburg K."/>
            <person name="Chao H."/>
            <person name="Dinh H."/>
            <person name="Doddapaneni H."/>
            <person name="Dugan-Rocha S."/>
            <person name="Elkadiri S."/>
            <person name="Gnanaolivu R."/>
            <person name="Hernandez B."/>
            <person name="Skinner E."/>
            <person name="Javaid M."/>
            <person name="Lee S."/>
            <person name="Li M."/>
            <person name="Ming W."/>
            <person name="Munidasa M."/>
            <person name="Muniz J."/>
            <person name="Nguyen L."/>
            <person name="Hughes D."/>
            <person name="Osuji N."/>
            <person name="Pu L.-L."/>
            <person name="Puazo M."/>
            <person name="Qu C."/>
            <person name="Quiroz J."/>
            <person name="Raj R."/>
            <person name="Weissenberger G."/>
            <person name="Xin Y."/>
            <person name="Zou X."/>
            <person name="Han Y."/>
            <person name="Worley K."/>
            <person name="Muzny D."/>
            <person name="Gibbs R."/>
        </authorList>
    </citation>
    <scope>NUCLEOTIDE SEQUENCE</scope>
    <source>
        <strain evidence="3">Sampled in the wild</strain>
    </source>
</reference>
<dbReference type="InterPro" id="IPR042235">
    <property type="entry name" value="ZP-C_dom"/>
</dbReference>
<evidence type="ECO:0000313" key="4">
    <source>
        <dbReference type="Proteomes" id="UP000792457"/>
    </source>
</evidence>
<proteinExistence type="predicted"/>
<dbReference type="PANTHER" id="PTHR46560">
    <property type="entry name" value="CYPHER, ISOFORM B"/>
    <property type="match status" value="1"/>
</dbReference>
<evidence type="ECO:0000259" key="2">
    <source>
        <dbReference type="PROSITE" id="PS51034"/>
    </source>
</evidence>
<protein>
    <recommendedName>
        <fullName evidence="2">ZP domain-containing protein</fullName>
    </recommendedName>
</protein>
<reference evidence="3" key="1">
    <citation type="submission" date="2013-04" db="EMBL/GenBank/DDBJ databases">
        <authorList>
            <person name="Qu J."/>
            <person name="Murali S.C."/>
            <person name="Bandaranaike D."/>
            <person name="Bellair M."/>
            <person name="Blankenburg K."/>
            <person name="Chao H."/>
            <person name="Dinh H."/>
            <person name="Doddapaneni H."/>
            <person name="Downs B."/>
            <person name="Dugan-Rocha S."/>
            <person name="Elkadiri S."/>
            <person name="Gnanaolivu R.D."/>
            <person name="Hernandez B."/>
            <person name="Javaid M."/>
            <person name="Jayaseelan J.C."/>
            <person name="Lee S."/>
            <person name="Li M."/>
            <person name="Ming W."/>
            <person name="Munidasa M."/>
            <person name="Muniz J."/>
            <person name="Nguyen L."/>
            <person name="Ongeri F."/>
            <person name="Osuji N."/>
            <person name="Pu L.-L."/>
            <person name="Puazo M."/>
            <person name="Qu C."/>
            <person name="Quiroz J."/>
            <person name="Raj R."/>
            <person name="Weissenberger G."/>
            <person name="Xin Y."/>
            <person name="Zou X."/>
            <person name="Han Y."/>
            <person name="Richards S."/>
            <person name="Worley K."/>
            <person name="Muzny D."/>
            <person name="Gibbs R."/>
        </authorList>
    </citation>
    <scope>NUCLEOTIDE SEQUENCE</scope>
    <source>
        <strain evidence="3">Sampled in the wild</strain>
    </source>
</reference>
<keyword evidence="4" id="KW-1185">Reference proteome</keyword>
<gene>
    <name evidence="3" type="ORF">J437_LFUL002288</name>
</gene>
<dbReference type="Proteomes" id="UP000792457">
    <property type="component" value="Unassembled WGS sequence"/>
</dbReference>
<dbReference type="Pfam" id="PF00100">
    <property type="entry name" value="Zona_pellucida"/>
    <property type="match status" value="1"/>
</dbReference>
<dbReference type="InterPro" id="IPR055355">
    <property type="entry name" value="ZP-C"/>
</dbReference>
<dbReference type="PROSITE" id="PS51034">
    <property type="entry name" value="ZP_2"/>
    <property type="match status" value="1"/>
</dbReference>
<sequence>MAAAQLQFDDHPVQPPGNALETIGLVPNGVRGGGRALTTRQNNEVGHHDHHHHHTHVDMIDIKCDSRGMLVTVEFSGPFDGIIYSKGHFGKSRCRYVEPGSGRSSYTFTIPLNDCGTTPSGGFGRTVDNVIEIWDTARKISCATTERKEKTVIFKPFVVDMLEVVNVPVSTGNVNCWMDIRRGEYPNVIKIGETLTILVYLKDEENLYDLRVRDCWAYDGEDYESPETNKLQLTDTEGCPKKQKLIHFWRRTYQTGKSGASVIAFNNITAFKFPDKMQVFLTCNIETVLGLRKWIVHRLTT</sequence>
<dbReference type="AlphaFoldDB" id="A0A8K0NWT0"/>
<dbReference type="SMART" id="SM00241">
    <property type="entry name" value="ZP"/>
    <property type="match status" value="1"/>
</dbReference>